<feature type="non-terminal residue" evidence="2">
    <location>
        <position position="96"/>
    </location>
</feature>
<organism evidence="2 3">
    <name type="scientific">Chiloscyllium punctatum</name>
    <name type="common">Brownbanded bambooshark</name>
    <name type="synonym">Hemiscyllium punctatum</name>
    <dbReference type="NCBI Taxonomy" id="137246"/>
    <lineage>
        <taxon>Eukaryota</taxon>
        <taxon>Metazoa</taxon>
        <taxon>Chordata</taxon>
        <taxon>Craniata</taxon>
        <taxon>Vertebrata</taxon>
        <taxon>Chondrichthyes</taxon>
        <taxon>Elasmobranchii</taxon>
        <taxon>Galeomorphii</taxon>
        <taxon>Galeoidea</taxon>
        <taxon>Orectolobiformes</taxon>
        <taxon>Hemiscylliidae</taxon>
        <taxon>Chiloscyllium</taxon>
    </lineage>
</organism>
<dbReference type="Gene3D" id="2.30.42.10">
    <property type="match status" value="1"/>
</dbReference>
<evidence type="ECO:0000259" key="1">
    <source>
        <dbReference type="PROSITE" id="PS50106"/>
    </source>
</evidence>
<dbReference type="AlphaFoldDB" id="A0A401RMW7"/>
<gene>
    <name evidence="2" type="ORF">chiPu_0021828</name>
</gene>
<keyword evidence="3" id="KW-1185">Reference proteome</keyword>
<dbReference type="PANTHER" id="PTHR19964">
    <property type="entry name" value="MULTIPLE PDZ DOMAIN PROTEIN"/>
    <property type="match status" value="1"/>
</dbReference>
<reference evidence="2 3" key="1">
    <citation type="journal article" date="2018" name="Nat. Ecol. Evol.">
        <title>Shark genomes provide insights into elasmobranch evolution and the origin of vertebrates.</title>
        <authorList>
            <person name="Hara Y"/>
            <person name="Yamaguchi K"/>
            <person name="Onimaru K"/>
            <person name="Kadota M"/>
            <person name="Koyanagi M"/>
            <person name="Keeley SD"/>
            <person name="Tatsumi K"/>
            <person name="Tanaka K"/>
            <person name="Motone F"/>
            <person name="Kageyama Y"/>
            <person name="Nozu R"/>
            <person name="Adachi N"/>
            <person name="Nishimura O"/>
            <person name="Nakagawa R"/>
            <person name="Tanegashima C"/>
            <person name="Kiyatake I"/>
            <person name="Matsumoto R"/>
            <person name="Murakumo K"/>
            <person name="Nishida K"/>
            <person name="Terakita A"/>
            <person name="Kuratani S"/>
            <person name="Sato K"/>
            <person name="Hyodo S Kuraku.S."/>
        </authorList>
    </citation>
    <scope>NUCLEOTIDE SEQUENCE [LARGE SCALE GENOMIC DNA]</scope>
</reference>
<dbReference type="PROSITE" id="PS50106">
    <property type="entry name" value="PDZ"/>
    <property type="match status" value="1"/>
</dbReference>
<comment type="caution">
    <text evidence="2">The sequence shown here is derived from an EMBL/GenBank/DDBJ whole genome shotgun (WGS) entry which is preliminary data.</text>
</comment>
<feature type="domain" description="PDZ" evidence="1">
    <location>
        <begin position="31"/>
        <end position="96"/>
    </location>
</feature>
<sequence>IIGLIGQGKMLARLQERTIMGPYGINRAVHRVVFSDCENGLGIKIIGGFKEQTGEEYGIYVKRILQRGIAASDGRLQAGDLILEVNGEDLMGVTNE</sequence>
<evidence type="ECO:0000313" key="3">
    <source>
        <dbReference type="Proteomes" id="UP000287033"/>
    </source>
</evidence>
<dbReference type="OMA" id="HPEMTIV"/>
<accession>A0A401RMW7</accession>
<dbReference type="PANTHER" id="PTHR19964:SF94">
    <property type="entry name" value="SYNTAXIN-BINDING PROTEIN 4-LIKE"/>
    <property type="match status" value="1"/>
</dbReference>
<dbReference type="InterPro" id="IPR051342">
    <property type="entry name" value="PDZ_scaffold"/>
</dbReference>
<dbReference type="EMBL" id="BEZZ01004939">
    <property type="protein sequence ID" value="GCC19440.1"/>
    <property type="molecule type" value="Genomic_DNA"/>
</dbReference>
<dbReference type="SUPFAM" id="SSF50156">
    <property type="entry name" value="PDZ domain-like"/>
    <property type="match status" value="1"/>
</dbReference>
<dbReference type="Proteomes" id="UP000287033">
    <property type="component" value="Unassembled WGS sequence"/>
</dbReference>
<dbReference type="STRING" id="137246.A0A401RMW7"/>
<dbReference type="InterPro" id="IPR001478">
    <property type="entry name" value="PDZ"/>
</dbReference>
<feature type="non-terminal residue" evidence="2">
    <location>
        <position position="1"/>
    </location>
</feature>
<name>A0A401RMW7_CHIPU</name>
<proteinExistence type="predicted"/>
<dbReference type="Pfam" id="PF00595">
    <property type="entry name" value="PDZ"/>
    <property type="match status" value="1"/>
</dbReference>
<evidence type="ECO:0000313" key="2">
    <source>
        <dbReference type="EMBL" id="GCC19440.1"/>
    </source>
</evidence>
<protein>
    <recommendedName>
        <fullName evidence="1">PDZ domain-containing protein</fullName>
    </recommendedName>
</protein>
<dbReference type="OrthoDB" id="6022242at2759"/>
<dbReference type="InterPro" id="IPR036034">
    <property type="entry name" value="PDZ_sf"/>
</dbReference>